<evidence type="ECO:0000313" key="2">
    <source>
        <dbReference type="EMBL" id="TBU60521.1"/>
    </source>
</evidence>
<keyword evidence="3" id="KW-1185">Reference proteome</keyword>
<feature type="compositionally biased region" description="Polar residues" evidence="1">
    <location>
        <begin position="123"/>
        <end position="141"/>
    </location>
</feature>
<feature type="region of interest" description="Disordered" evidence="1">
    <location>
        <begin position="66"/>
        <end position="86"/>
    </location>
</feature>
<proteinExistence type="predicted"/>
<feature type="compositionally biased region" description="Low complexity" evidence="1">
    <location>
        <begin position="66"/>
        <end position="79"/>
    </location>
</feature>
<feature type="region of interest" description="Disordered" evidence="1">
    <location>
        <begin position="1"/>
        <end position="44"/>
    </location>
</feature>
<dbReference type="AlphaFoldDB" id="A0A4Q9NY11"/>
<sequence length="404" mass="44392">MGKKNDKGKGKKKGSPREQTPTEEKKTKKRQRTNGSSSRPPADVLKVVPRKMLFWLGRPFGRFPALPETAPATLPPTQLNSTSEMVQQDMVPDAGPWSTQQEVADLAFTRAERYDDRGGAQEGSASFRRTTAVQLHQTPRSPYNEHLGATNPLQDDSQYPPTDPNLYLPIASLSGPLPGRARQPARYSPQSRYEPYPRSSPRWSIQQLYNVYPELGGSPSGGAAHQRLADHRQAPVPYALPPPPVHGAADYSSWPGTSYAETSDSGYPFYMMPQLDLSVAALPLYGPQQGALHMDPLGIPSSTPSYEAPPMQQNALAGPSQVAQNQYLLNEDDPYHPEHAQPQWGVPHNGYWDGHGGTSSVPEAAAAQSENPDDQPSDERPRIPDDSADRQGDVDTGSEYIFWY</sequence>
<dbReference type="Proteomes" id="UP000292082">
    <property type="component" value="Unassembled WGS sequence"/>
</dbReference>
<evidence type="ECO:0000256" key="1">
    <source>
        <dbReference type="SAM" id="MobiDB-lite"/>
    </source>
</evidence>
<feature type="compositionally biased region" description="Basic and acidic residues" evidence="1">
    <location>
        <begin position="377"/>
        <end position="393"/>
    </location>
</feature>
<accession>A0A4Q9NY11</accession>
<protein>
    <submittedName>
        <fullName evidence="2">Uncharacterized protein</fullName>
    </submittedName>
</protein>
<dbReference type="EMBL" id="ML145104">
    <property type="protein sequence ID" value="TBU60521.1"/>
    <property type="molecule type" value="Genomic_DNA"/>
</dbReference>
<feature type="region of interest" description="Disordered" evidence="1">
    <location>
        <begin position="111"/>
        <end position="200"/>
    </location>
</feature>
<organism evidence="2 3">
    <name type="scientific">Dichomitus squalens</name>
    <dbReference type="NCBI Taxonomy" id="114155"/>
    <lineage>
        <taxon>Eukaryota</taxon>
        <taxon>Fungi</taxon>
        <taxon>Dikarya</taxon>
        <taxon>Basidiomycota</taxon>
        <taxon>Agaricomycotina</taxon>
        <taxon>Agaricomycetes</taxon>
        <taxon>Polyporales</taxon>
        <taxon>Polyporaceae</taxon>
        <taxon>Dichomitus</taxon>
    </lineage>
</organism>
<feature type="compositionally biased region" description="Polar residues" evidence="1">
    <location>
        <begin position="300"/>
        <end position="319"/>
    </location>
</feature>
<feature type="region of interest" description="Disordered" evidence="1">
    <location>
        <begin position="295"/>
        <end position="319"/>
    </location>
</feature>
<evidence type="ECO:0000313" key="3">
    <source>
        <dbReference type="Proteomes" id="UP000292082"/>
    </source>
</evidence>
<gene>
    <name evidence="2" type="ORF">BD310DRAFT_320565</name>
</gene>
<reference evidence="2 3" key="1">
    <citation type="submission" date="2019-01" db="EMBL/GenBank/DDBJ databases">
        <title>Draft genome sequences of three monokaryotic isolates of the white-rot basidiomycete fungus Dichomitus squalens.</title>
        <authorList>
            <consortium name="DOE Joint Genome Institute"/>
            <person name="Lopez S.C."/>
            <person name="Andreopoulos B."/>
            <person name="Pangilinan J."/>
            <person name="Lipzen A."/>
            <person name="Riley R."/>
            <person name="Ahrendt S."/>
            <person name="Ng V."/>
            <person name="Barry K."/>
            <person name="Daum C."/>
            <person name="Grigoriev I.V."/>
            <person name="Hilden K.S."/>
            <person name="Makela M.R."/>
            <person name="de Vries R.P."/>
        </authorList>
    </citation>
    <scope>NUCLEOTIDE SEQUENCE [LARGE SCALE GENOMIC DNA]</scope>
    <source>
        <strain evidence="2 3">CBS 464.89</strain>
    </source>
</reference>
<name>A0A4Q9NY11_9APHY</name>
<feature type="compositionally biased region" description="Polar residues" evidence="1">
    <location>
        <begin position="151"/>
        <end position="160"/>
    </location>
</feature>
<feature type="region of interest" description="Disordered" evidence="1">
    <location>
        <begin position="332"/>
        <end position="404"/>
    </location>
</feature>